<evidence type="ECO:0000259" key="11">
    <source>
        <dbReference type="Pfam" id="PF12821"/>
    </source>
</evidence>
<evidence type="ECO:0000256" key="1">
    <source>
        <dbReference type="ARBA" id="ARBA00004651"/>
    </source>
</evidence>
<feature type="transmembrane region" description="Helical" evidence="9">
    <location>
        <begin position="519"/>
        <end position="540"/>
    </location>
</feature>
<feature type="compositionally biased region" description="Basic and acidic residues" evidence="8">
    <location>
        <begin position="1"/>
        <end position="16"/>
    </location>
</feature>
<evidence type="ECO:0000256" key="6">
    <source>
        <dbReference type="ARBA" id="ARBA00023136"/>
    </source>
</evidence>
<accession>A0A0L8LBB6</accession>
<evidence type="ECO:0000256" key="4">
    <source>
        <dbReference type="ARBA" id="ARBA00022692"/>
    </source>
</evidence>
<dbReference type="GO" id="GO:0015744">
    <property type="term" value="P:succinate transport"/>
    <property type="evidence" value="ECO:0007669"/>
    <property type="project" value="TreeGrafter"/>
</dbReference>
<feature type="transmembrane region" description="Helical" evidence="9">
    <location>
        <begin position="413"/>
        <end position="430"/>
    </location>
</feature>
<keyword evidence="5 9" id="KW-1133">Transmembrane helix</keyword>
<dbReference type="AlphaFoldDB" id="A0A0L8LBB6"/>
<evidence type="ECO:0000256" key="7">
    <source>
        <dbReference type="ARBA" id="ARBA00034125"/>
    </source>
</evidence>
<evidence type="ECO:0000256" key="2">
    <source>
        <dbReference type="ARBA" id="ARBA00022475"/>
    </source>
</evidence>
<evidence type="ECO:0000313" key="12">
    <source>
        <dbReference type="EMBL" id="KOG35404.1"/>
    </source>
</evidence>
<feature type="transmembrane region" description="Helical" evidence="9">
    <location>
        <begin position="437"/>
        <end position="454"/>
    </location>
</feature>
<reference evidence="13" key="1">
    <citation type="submission" date="2015-07" db="EMBL/GenBank/DDBJ databases">
        <authorList>
            <person name="Ju K.-S."/>
            <person name="Doroghazi J.R."/>
            <person name="Metcalf W.W."/>
        </authorList>
    </citation>
    <scope>NUCLEOTIDE SEQUENCE [LARGE SCALE GENOMIC DNA]</scope>
    <source>
        <strain evidence="13">NRRL 2290</strain>
    </source>
</reference>
<dbReference type="InterPro" id="IPR010619">
    <property type="entry name" value="ThrE-like_N"/>
</dbReference>
<dbReference type="PATRIC" id="fig|67356.5.peg.3266"/>
<dbReference type="OrthoDB" id="9763957at2"/>
<comment type="caution">
    <text evidence="12">The sequence shown here is derived from an EMBL/GenBank/DDBJ whole genome shotgun (WGS) entry which is preliminary data.</text>
</comment>
<dbReference type="EMBL" id="LGUS01000157">
    <property type="protein sequence ID" value="KOG35404.1"/>
    <property type="molecule type" value="Genomic_DNA"/>
</dbReference>
<evidence type="ECO:0000256" key="5">
    <source>
        <dbReference type="ARBA" id="ARBA00022989"/>
    </source>
</evidence>
<feature type="transmembrane region" description="Helical" evidence="9">
    <location>
        <begin position="492"/>
        <end position="513"/>
    </location>
</feature>
<organism evidence="12 13">
    <name type="scientific">Streptomyces resistomycificus</name>
    <dbReference type="NCBI Taxonomy" id="67356"/>
    <lineage>
        <taxon>Bacteria</taxon>
        <taxon>Bacillati</taxon>
        <taxon>Actinomycetota</taxon>
        <taxon>Actinomycetes</taxon>
        <taxon>Kitasatosporales</taxon>
        <taxon>Streptomycetaceae</taxon>
        <taxon>Streptomyces</taxon>
        <taxon>Streptomyces aurantiacus group</taxon>
    </lineage>
</organism>
<feature type="domain" description="Threonine/serine exporter-like N-terminal" evidence="10">
    <location>
        <begin position="149"/>
        <end position="391"/>
    </location>
</feature>
<evidence type="ECO:0000313" key="13">
    <source>
        <dbReference type="Proteomes" id="UP000037251"/>
    </source>
</evidence>
<dbReference type="STRING" id="67356.AQJ84_14900"/>
<evidence type="ECO:0000256" key="9">
    <source>
        <dbReference type="SAM" id="Phobius"/>
    </source>
</evidence>
<feature type="transmembrane region" description="Helical" evidence="9">
    <location>
        <begin position="375"/>
        <end position="393"/>
    </location>
</feature>
<evidence type="ECO:0000256" key="3">
    <source>
        <dbReference type="ARBA" id="ARBA00022519"/>
    </source>
</evidence>
<protein>
    <submittedName>
        <fullName evidence="12">Membrane protein</fullName>
    </submittedName>
</protein>
<dbReference type="Pfam" id="PF06738">
    <property type="entry name" value="ThrE"/>
    <property type="match status" value="1"/>
</dbReference>
<dbReference type="PANTHER" id="PTHR34390">
    <property type="entry name" value="UPF0442 PROTEIN YJJB-RELATED"/>
    <property type="match status" value="1"/>
</dbReference>
<evidence type="ECO:0000256" key="8">
    <source>
        <dbReference type="SAM" id="MobiDB-lite"/>
    </source>
</evidence>
<dbReference type="Proteomes" id="UP000037251">
    <property type="component" value="Unassembled WGS sequence"/>
</dbReference>
<dbReference type="InterPro" id="IPR050539">
    <property type="entry name" value="ThrE_Dicarb/AminoAcid_Exp"/>
</dbReference>
<dbReference type="RefSeq" id="WP_030043332.1">
    <property type="nucleotide sequence ID" value="NZ_KL575628.1"/>
</dbReference>
<comment type="subcellular location">
    <subcellularLocation>
        <location evidence="1">Cell membrane</location>
        <topology evidence="1">Multi-pass membrane protein</topology>
    </subcellularLocation>
</comment>
<proteinExistence type="inferred from homology"/>
<dbReference type="InterPro" id="IPR024528">
    <property type="entry name" value="ThrE_2"/>
</dbReference>
<dbReference type="eggNOG" id="COG2966">
    <property type="taxonomic scope" value="Bacteria"/>
</dbReference>
<keyword evidence="3" id="KW-0997">Cell inner membrane</keyword>
<dbReference type="eggNOG" id="COG3610">
    <property type="taxonomic scope" value="Bacteria"/>
</dbReference>
<keyword evidence="6 9" id="KW-0472">Membrane</keyword>
<feature type="domain" description="Threonine/Serine exporter ThrE" evidence="11">
    <location>
        <begin position="418"/>
        <end position="541"/>
    </location>
</feature>
<dbReference type="Pfam" id="PF12821">
    <property type="entry name" value="ThrE_2"/>
    <property type="match status" value="1"/>
</dbReference>
<dbReference type="GO" id="GO:0005886">
    <property type="term" value="C:plasma membrane"/>
    <property type="evidence" value="ECO:0007669"/>
    <property type="project" value="UniProtKB-SubCell"/>
</dbReference>
<dbReference type="GO" id="GO:0022857">
    <property type="term" value="F:transmembrane transporter activity"/>
    <property type="evidence" value="ECO:0007669"/>
    <property type="project" value="InterPro"/>
</dbReference>
<dbReference type="PANTHER" id="PTHR34390:SF1">
    <property type="entry name" value="SUCCINATE TRANSPORTER SUBUNIT YJJB-RELATED"/>
    <property type="match status" value="1"/>
</dbReference>
<keyword evidence="13" id="KW-1185">Reference proteome</keyword>
<keyword evidence="2" id="KW-1003">Cell membrane</keyword>
<sequence>MTDAEDRKPRSDEARSRFTAPTAVAGDPADSSTTSEFAIPQGLAVPEGVATESEITSEFAVPKGFDVPQTPAAESEGSAFSPPRTYSAKDAPAAFTPATGIPVVSLTKHAPWQDRMRTMLRMPVAERPAPELLQKVGEEGGPAVPRVLDLTLRIGELLLAGGEGAEDVEAAMFAVCRSYGLDRCEPNVTFTLLSISYQPSLVEDPVTASRTVRRRGTDYTRLAAVFQLVDDLSDPDAVISLEEAYRRLAEIRRNRHPYPGWVLTSASGLLAGAASVLVGGDAIVFVAAALGAMLGDRLAWLCAGRGLPEFYQFAVAATPPAAIAIALTLAHVDVQASAVITGGLFALLPGRALVAGVQDGLTGYYITASARLLEVMYFFVGIVAGVLVMLYVGVQLGARLSPDATLSGAPRPLLQIGASMLLSLAFAVLLQQERSTVLAVTLNGGVAWSVYGAMHYTGELSPVASTAVAAGVVGLFGQLLSRYRFASALPYTTAAIGPLLPGSASYFGLLSIAQNEVDAGLVSLSKAAALAMAIAIGVNLGSEISRLFLRLPGAESATGRRAAKRTRGF</sequence>
<gene>
    <name evidence="12" type="ORF">ADK37_15235</name>
</gene>
<feature type="region of interest" description="Disordered" evidence="8">
    <location>
        <begin position="67"/>
        <end position="86"/>
    </location>
</feature>
<name>A0A0L8LBB6_9ACTN</name>
<evidence type="ECO:0000259" key="10">
    <source>
        <dbReference type="Pfam" id="PF06738"/>
    </source>
</evidence>
<feature type="region of interest" description="Disordered" evidence="8">
    <location>
        <begin position="1"/>
        <end position="35"/>
    </location>
</feature>
<keyword evidence="4 9" id="KW-0812">Transmembrane</keyword>
<feature type="transmembrane region" description="Helical" evidence="9">
    <location>
        <begin position="460"/>
        <end position="480"/>
    </location>
</feature>
<comment type="similarity">
    <text evidence="7">Belongs to the ThrE exporter (TC 2.A.79) family.</text>
</comment>
<feature type="transmembrane region" description="Helical" evidence="9">
    <location>
        <begin position="310"/>
        <end position="330"/>
    </location>
</feature>